<dbReference type="Proteomes" id="UP000305883">
    <property type="component" value="Unassembled WGS sequence"/>
</dbReference>
<evidence type="ECO:0000313" key="3">
    <source>
        <dbReference type="Proteomes" id="UP000305883"/>
    </source>
</evidence>
<keyword evidence="2" id="KW-0808">Transferase</keyword>
<dbReference type="EMBL" id="MWPZ01000002">
    <property type="protein sequence ID" value="TID04694.1"/>
    <property type="molecule type" value="Genomic_DNA"/>
</dbReference>
<dbReference type="OrthoDB" id="1668230at2759"/>
<reference evidence="2 3" key="1">
    <citation type="journal article" date="2019" name="Genome Biol. Evol.">
        <title>Genomic Plasticity Mediated by Transposable Elements in the Plant Pathogenic Fungus Colletotrichum higginsianum.</title>
        <authorList>
            <person name="Tsushima A."/>
            <person name="Gan P."/>
            <person name="Kumakura N."/>
            <person name="Narusaka M."/>
            <person name="Takano Y."/>
            <person name="Narusaka Y."/>
            <person name="Shirasu K."/>
        </authorList>
    </citation>
    <scope>NUCLEOTIDE SEQUENCE [LARGE SCALE GENOMIC DNA]</scope>
    <source>
        <strain evidence="2 3">MAFF305635-RFP</strain>
    </source>
</reference>
<proteinExistence type="predicted"/>
<protein>
    <submittedName>
        <fullName evidence="2">3-phosphoinositide-dependent protein kinase 1</fullName>
    </submittedName>
</protein>
<dbReference type="GO" id="GO:0005524">
    <property type="term" value="F:ATP binding"/>
    <property type="evidence" value="ECO:0007669"/>
    <property type="project" value="InterPro"/>
</dbReference>
<evidence type="ECO:0000259" key="1">
    <source>
        <dbReference type="PROSITE" id="PS50011"/>
    </source>
</evidence>
<dbReference type="GO" id="GO:0005634">
    <property type="term" value="C:nucleus"/>
    <property type="evidence" value="ECO:0007669"/>
    <property type="project" value="TreeGrafter"/>
</dbReference>
<dbReference type="GO" id="GO:0004674">
    <property type="term" value="F:protein serine/threonine kinase activity"/>
    <property type="evidence" value="ECO:0007669"/>
    <property type="project" value="TreeGrafter"/>
</dbReference>
<keyword evidence="2" id="KW-0418">Kinase</keyword>
<dbReference type="AlphaFoldDB" id="A0A4T0WGF3"/>
<dbReference type="PROSITE" id="PS50011">
    <property type="entry name" value="PROTEIN_KINASE_DOM"/>
    <property type="match status" value="1"/>
</dbReference>
<dbReference type="GO" id="GO:0044773">
    <property type="term" value="P:mitotic DNA damage checkpoint signaling"/>
    <property type="evidence" value="ECO:0007669"/>
    <property type="project" value="TreeGrafter"/>
</dbReference>
<dbReference type="InterPro" id="IPR011009">
    <property type="entry name" value="Kinase-like_dom_sf"/>
</dbReference>
<name>A0A4T0WGF3_9PEZI</name>
<dbReference type="PANTHER" id="PTHR44167">
    <property type="entry name" value="OVARIAN-SPECIFIC SERINE/THREONINE-PROTEIN KINASE LOK-RELATED"/>
    <property type="match status" value="1"/>
</dbReference>
<feature type="domain" description="Protein kinase" evidence="1">
    <location>
        <begin position="19"/>
        <end position="268"/>
    </location>
</feature>
<dbReference type="Pfam" id="PF00069">
    <property type="entry name" value="Pkinase"/>
    <property type="match status" value="1"/>
</dbReference>
<gene>
    <name evidence="2" type="ORF">CH35J_003101</name>
</gene>
<evidence type="ECO:0000313" key="2">
    <source>
        <dbReference type="EMBL" id="TID04694.1"/>
    </source>
</evidence>
<dbReference type="SUPFAM" id="SSF56112">
    <property type="entry name" value="Protein kinase-like (PK-like)"/>
    <property type="match status" value="1"/>
</dbReference>
<comment type="caution">
    <text evidence="2">The sequence shown here is derived from an EMBL/GenBank/DDBJ whole genome shotgun (WGS) entry which is preliminary data.</text>
</comment>
<dbReference type="GO" id="GO:0005737">
    <property type="term" value="C:cytoplasm"/>
    <property type="evidence" value="ECO:0007669"/>
    <property type="project" value="TreeGrafter"/>
</dbReference>
<sequence>MAEEREVIIIERYCPPGVKSIIAAGGSSFIGEVDEYTVFKYPLRAGDELTLNRLDTERQLLDVVGPHERIIQLKGFSETGLYLERAVNGSVAQHLESANPPPMQRRLSWCREAVEAVAWVHTKGVFHCDINPRNLLLDSDFHVKLADFQGQQLSPDGSGTVLLDGCSSESTRFFCPREDEFNGDVRTELFALGCTIYHIIMGHPVYPDIVDGEDGWHEKVQSRFRDKKFPSDLPICSEIAWKCWLGEYGSADELLLDMVAVEPACTEA</sequence>
<dbReference type="InterPro" id="IPR000719">
    <property type="entry name" value="Prot_kinase_dom"/>
</dbReference>
<organism evidence="2 3">
    <name type="scientific">Colletotrichum higginsianum</name>
    <dbReference type="NCBI Taxonomy" id="80884"/>
    <lineage>
        <taxon>Eukaryota</taxon>
        <taxon>Fungi</taxon>
        <taxon>Dikarya</taxon>
        <taxon>Ascomycota</taxon>
        <taxon>Pezizomycotina</taxon>
        <taxon>Sordariomycetes</taxon>
        <taxon>Hypocreomycetidae</taxon>
        <taxon>Glomerellales</taxon>
        <taxon>Glomerellaceae</taxon>
        <taxon>Colletotrichum</taxon>
        <taxon>Colletotrichum destructivum species complex</taxon>
    </lineage>
</organism>
<dbReference type="PANTHER" id="PTHR44167:SF24">
    <property type="entry name" value="SERINE_THREONINE-PROTEIN KINASE CHK2"/>
    <property type="match status" value="1"/>
</dbReference>
<accession>A0A4T0WGF3</accession>
<dbReference type="Gene3D" id="1.10.510.10">
    <property type="entry name" value="Transferase(Phosphotransferase) domain 1"/>
    <property type="match status" value="1"/>
</dbReference>